<evidence type="ECO:0000256" key="5">
    <source>
        <dbReference type="ARBA" id="ARBA00022692"/>
    </source>
</evidence>
<feature type="transmembrane region" description="Helical" evidence="9">
    <location>
        <begin position="77"/>
        <end position="95"/>
    </location>
</feature>
<dbReference type="InterPro" id="IPR050814">
    <property type="entry name" value="Myo-inositol_Transporter"/>
</dbReference>
<keyword evidence="6 9" id="KW-1133">Transmembrane helix</keyword>
<evidence type="ECO:0000256" key="2">
    <source>
        <dbReference type="ARBA" id="ARBA00010992"/>
    </source>
</evidence>
<feature type="transmembrane region" description="Helical" evidence="9">
    <location>
        <begin position="9"/>
        <end position="35"/>
    </location>
</feature>
<dbReference type="PANTHER" id="PTHR48020">
    <property type="entry name" value="PROTON MYO-INOSITOL COTRANSPORTER"/>
    <property type="match status" value="1"/>
</dbReference>
<dbReference type="GO" id="GO:0022857">
    <property type="term" value="F:transmembrane transporter activity"/>
    <property type="evidence" value="ECO:0007669"/>
    <property type="project" value="InterPro"/>
</dbReference>
<dbReference type="PANTHER" id="PTHR48020:SF12">
    <property type="entry name" value="PROTON MYO-INOSITOL COTRANSPORTER"/>
    <property type="match status" value="1"/>
</dbReference>
<evidence type="ECO:0000313" key="13">
    <source>
        <dbReference type="Proteomes" id="UP000027980"/>
    </source>
</evidence>
<feature type="transmembrane region" description="Helical" evidence="9">
    <location>
        <begin position="375"/>
        <end position="398"/>
    </location>
</feature>
<dbReference type="GO" id="GO:0005886">
    <property type="term" value="C:plasma membrane"/>
    <property type="evidence" value="ECO:0007669"/>
    <property type="project" value="UniProtKB-SubCell"/>
</dbReference>
<dbReference type="InterPro" id="IPR003663">
    <property type="entry name" value="Sugar/inositol_transpt"/>
</dbReference>
<keyword evidence="4" id="KW-1003">Cell membrane</keyword>
<dbReference type="GeneID" id="34222488"/>
<feature type="transmembrane region" description="Helical" evidence="9">
    <location>
        <begin position="162"/>
        <end position="182"/>
    </location>
</feature>
<feature type="transmembrane region" description="Helical" evidence="9">
    <location>
        <begin position="134"/>
        <end position="156"/>
    </location>
</feature>
<dbReference type="InterPro" id="IPR036259">
    <property type="entry name" value="MFS_trans_sf"/>
</dbReference>
<feature type="domain" description="Major facilitator superfamily (MFS) profile" evidence="10">
    <location>
        <begin position="10"/>
        <end position="430"/>
    </location>
</feature>
<evidence type="ECO:0000256" key="1">
    <source>
        <dbReference type="ARBA" id="ARBA00004651"/>
    </source>
</evidence>
<dbReference type="Proteomes" id="UP000199735">
    <property type="component" value="Unassembled WGS sequence"/>
</dbReference>
<dbReference type="Proteomes" id="UP000027980">
    <property type="component" value="Chromosome"/>
</dbReference>
<protein>
    <submittedName>
        <fullName evidence="12">MFS transporter, sugar porter (SP) family</fullName>
    </submittedName>
    <submittedName>
        <fullName evidence="11">Major facilitator transporter</fullName>
    </submittedName>
</protein>
<comment type="subcellular location">
    <subcellularLocation>
        <location evidence="1">Cell membrane</location>
        <topology evidence="1">Multi-pass membrane protein</topology>
    </subcellularLocation>
</comment>
<proteinExistence type="inferred from homology"/>
<dbReference type="PROSITE" id="PS50850">
    <property type="entry name" value="MFS"/>
    <property type="match status" value="1"/>
</dbReference>
<organism evidence="11 13">
    <name type="scientific">Terribacillus saccharophilus</name>
    <dbReference type="NCBI Taxonomy" id="361277"/>
    <lineage>
        <taxon>Bacteria</taxon>
        <taxon>Bacillati</taxon>
        <taxon>Bacillota</taxon>
        <taxon>Bacilli</taxon>
        <taxon>Bacillales</taxon>
        <taxon>Bacillaceae</taxon>
        <taxon>Terribacillus</taxon>
    </lineage>
</organism>
<dbReference type="PROSITE" id="PS00217">
    <property type="entry name" value="SUGAR_TRANSPORT_2"/>
    <property type="match status" value="1"/>
</dbReference>
<evidence type="ECO:0000256" key="6">
    <source>
        <dbReference type="ARBA" id="ARBA00022989"/>
    </source>
</evidence>
<dbReference type="InterPro" id="IPR005828">
    <property type="entry name" value="MFS_sugar_transport-like"/>
</dbReference>
<dbReference type="InterPro" id="IPR020846">
    <property type="entry name" value="MFS_dom"/>
</dbReference>
<name>A0A075LFD4_9BACI</name>
<dbReference type="EMBL" id="FOCD01000003">
    <property type="protein sequence ID" value="SEN73310.1"/>
    <property type="molecule type" value="Genomic_DNA"/>
</dbReference>
<feature type="transmembrane region" description="Helical" evidence="9">
    <location>
        <begin position="277"/>
        <end position="298"/>
    </location>
</feature>
<evidence type="ECO:0000313" key="14">
    <source>
        <dbReference type="Proteomes" id="UP000199735"/>
    </source>
</evidence>
<dbReference type="EMBL" id="CP008876">
    <property type="protein sequence ID" value="AIF65390.1"/>
    <property type="molecule type" value="Genomic_DNA"/>
</dbReference>
<dbReference type="InterPro" id="IPR005829">
    <property type="entry name" value="Sugar_transporter_CS"/>
</dbReference>
<dbReference type="NCBIfam" id="TIGR00879">
    <property type="entry name" value="SP"/>
    <property type="match status" value="1"/>
</dbReference>
<gene>
    <name evidence="11" type="ORF">GZ22_01090</name>
    <name evidence="12" type="ORF">SAMN04489762_2698</name>
</gene>
<keyword evidence="5 9" id="KW-0812">Transmembrane</keyword>
<evidence type="ECO:0000313" key="12">
    <source>
        <dbReference type="EMBL" id="SEN73310.1"/>
    </source>
</evidence>
<dbReference type="RefSeq" id="WP_038557856.1">
    <property type="nucleotide sequence ID" value="NZ_CP008876.1"/>
</dbReference>
<dbReference type="CDD" id="cd17359">
    <property type="entry name" value="MFS_XylE_like"/>
    <property type="match status" value="1"/>
</dbReference>
<dbReference type="SUPFAM" id="SSF103473">
    <property type="entry name" value="MFS general substrate transporter"/>
    <property type="match status" value="1"/>
</dbReference>
<sequence>MQKKQSNGLLYFFGALGGLLYGYDTGVISGALLYIDEDLGLNSFTEGLVVSSLLVGAIISAAITGRVTDKIGRKKTIIGAGILFLIGALTAGLAVNVTMMVVARVILGLAVGCSTTIVPLYLSELAPKEKRGSLASLNQLLITIGILSSYLVNYALSDAGAWRWMLGLAVIPAIILIVGMFFMPESPRWLLTAGKEDQARAILKRVRGENASIDEEVSEVKKAEKEDEGGMKELFSSWVRPALIAGMGIAFFQQFIGINTIIYYTPITLENAGFANSAAILGTVGIGAVNVLMTLIAIRFVDKINRKTLLMAGNIGMVISLVVLSTVNLLAPDSTAATWAIIICLGTFIVSFSTTWGPVVWIMLPELFPTAVRGIGTGVATFALHGANLIVSLLFPILLNAIGISYLFYIFAVIGILALLFVKFFTTETRGKSLEQIEEDLRKRSSVG</sequence>
<evidence type="ECO:0000256" key="7">
    <source>
        <dbReference type="ARBA" id="ARBA00023136"/>
    </source>
</evidence>
<feature type="transmembrane region" description="Helical" evidence="9">
    <location>
        <begin position="337"/>
        <end position="363"/>
    </location>
</feature>
<evidence type="ECO:0000256" key="9">
    <source>
        <dbReference type="SAM" id="Phobius"/>
    </source>
</evidence>
<dbReference type="FunFam" id="1.20.1250.20:FF:000073">
    <property type="entry name" value="MFS myo-inositol transporter, putative"/>
    <property type="match status" value="1"/>
</dbReference>
<dbReference type="PRINTS" id="PR00171">
    <property type="entry name" value="SUGRTRNSPORT"/>
</dbReference>
<keyword evidence="7 9" id="KW-0472">Membrane</keyword>
<dbReference type="OrthoDB" id="9783823at2"/>
<comment type="similarity">
    <text evidence="2 8">Belongs to the major facilitator superfamily. Sugar transporter (TC 2.A.1.1) family.</text>
</comment>
<accession>A0AAX2EHQ8</accession>
<dbReference type="Pfam" id="PF00083">
    <property type="entry name" value="Sugar_tr"/>
    <property type="match status" value="1"/>
</dbReference>
<dbReference type="KEGG" id="tap:GZ22_01090"/>
<feature type="transmembrane region" description="Helical" evidence="9">
    <location>
        <begin position="47"/>
        <end position="65"/>
    </location>
</feature>
<evidence type="ECO:0000313" key="11">
    <source>
        <dbReference type="EMBL" id="AIF65390.1"/>
    </source>
</evidence>
<accession>A0A075LFD4</accession>
<dbReference type="HOGENOM" id="CLU_001265_30_5_9"/>
<feature type="transmembrane region" description="Helical" evidence="9">
    <location>
        <begin position="101"/>
        <end position="122"/>
    </location>
</feature>
<evidence type="ECO:0000256" key="3">
    <source>
        <dbReference type="ARBA" id="ARBA00022448"/>
    </source>
</evidence>
<dbReference type="Gene3D" id="1.20.1250.20">
    <property type="entry name" value="MFS general substrate transporter like domains"/>
    <property type="match status" value="1"/>
</dbReference>
<dbReference type="InterPro" id="IPR047984">
    <property type="entry name" value="XylE-like"/>
</dbReference>
<feature type="transmembrane region" description="Helical" evidence="9">
    <location>
        <begin position="404"/>
        <end position="425"/>
    </location>
</feature>
<evidence type="ECO:0000259" key="10">
    <source>
        <dbReference type="PROSITE" id="PS50850"/>
    </source>
</evidence>
<evidence type="ECO:0000256" key="8">
    <source>
        <dbReference type="RuleBase" id="RU003346"/>
    </source>
</evidence>
<feature type="transmembrane region" description="Helical" evidence="9">
    <location>
        <begin position="242"/>
        <end position="265"/>
    </location>
</feature>
<reference evidence="11 13" key="1">
    <citation type="submission" date="2014-07" db="EMBL/GenBank/DDBJ databases">
        <title>Complete genome sequence of a moderately halophilic bacterium Terribacillus aidingensis MP602, isolated from Cryptomeria fortunei in Tianmu mountain in China.</title>
        <authorList>
            <person name="Wang Y."/>
            <person name="Lu P."/>
            <person name="Zhang L."/>
        </authorList>
    </citation>
    <scope>NUCLEOTIDE SEQUENCE [LARGE SCALE GENOMIC DNA]</scope>
    <source>
        <strain evidence="11 13">MP602</strain>
    </source>
</reference>
<feature type="transmembrane region" description="Helical" evidence="9">
    <location>
        <begin position="310"/>
        <end position="331"/>
    </location>
</feature>
<keyword evidence="3 8" id="KW-0813">Transport</keyword>
<evidence type="ECO:0000256" key="4">
    <source>
        <dbReference type="ARBA" id="ARBA00022475"/>
    </source>
</evidence>
<reference evidence="12 14" key="2">
    <citation type="submission" date="2016-10" db="EMBL/GenBank/DDBJ databases">
        <authorList>
            <person name="Varghese N."/>
            <person name="Submissions S."/>
        </authorList>
    </citation>
    <scope>NUCLEOTIDE SEQUENCE [LARGE SCALE GENOMIC DNA]</scope>
    <source>
        <strain evidence="12 14">DSM 21619</strain>
    </source>
</reference>
<dbReference type="AlphaFoldDB" id="A0A075LFD4"/>